<organism evidence="5 6">
    <name type="scientific">Roseomonas alba</name>
    <dbReference type="NCBI Taxonomy" id="2846776"/>
    <lineage>
        <taxon>Bacteria</taxon>
        <taxon>Pseudomonadati</taxon>
        <taxon>Pseudomonadota</taxon>
        <taxon>Alphaproteobacteria</taxon>
        <taxon>Acetobacterales</taxon>
        <taxon>Roseomonadaceae</taxon>
        <taxon>Roseomonas</taxon>
    </lineage>
</organism>
<dbReference type="PANTHER" id="PTHR47893">
    <property type="entry name" value="REGULATORY PROTEIN PCHR"/>
    <property type="match status" value="1"/>
</dbReference>
<dbReference type="EMBL" id="JAHYBZ010000004">
    <property type="protein sequence ID" value="MBW6398634.1"/>
    <property type="molecule type" value="Genomic_DNA"/>
</dbReference>
<dbReference type="Gene3D" id="1.10.10.60">
    <property type="entry name" value="Homeodomain-like"/>
    <property type="match status" value="1"/>
</dbReference>
<evidence type="ECO:0000313" key="6">
    <source>
        <dbReference type="Proteomes" id="UP001196565"/>
    </source>
</evidence>
<dbReference type="RefSeq" id="WP_219763252.1">
    <property type="nucleotide sequence ID" value="NZ_JAHYBZ010000004.1"/>
</dbReference>
<dbReference type="SMART" id="SM00342">
    <property type="entry name" value="HTH_ARAC"/>
    <property type="match status" value="1"/>
</dbReference>
<dbReference type="PROSITE" id="PS00041">
    <property type="entry name" value="HTH_ARAC_FAMILY_1"/>
    <property type="match status" value="1"/>
</dbReference>
<name>A0ABS7A8J7_9PROT</name>
<evidence type="ECO:0000256" key="1">
    <source>
        <dbReference type="ARBA" id="ARBA00023015"/>
    </source>
</evidence>
<evidence type="ECO:0000256" key="2">
    <source>
        <dbReference type="ARBA" id="ARBA00023125"/>
    </source>
</evidence>
<protein>
    <submittedName>
        <fullName evidence="5">Helix-turn-helix domain-containing protein</fullName>
    </submittedName>
</protein>
<feature type="domain" description="HTH araC/xylS-type" evidence="4">
    <location>
        <begin position="220"/>
        <end position="321"/>
    </location>
</feature>
<dbReference type="PANTHER" id="PTHR47893:SF1">
    <property type="entry name" value="REGULATORY PROTEIN PCHR"/>
    <property type="match status" value="1"/>
</dbReference>
<keyword evidence="3" id="KW-0804">Transcription</keyword>
<sequence length="327" mass="34932">MDAGEILEGPGLATTVRRATFADPDALTAALRDVAVDYLRLAPGRYTATLTALDLGPVRLQLASDEAHITRGHVAADTSLLLFGLQLPDEPTLVNGLTIGARDVMHLGPGSPIFARVQGPVRWSGISFRTEALLGAVAHERLPGSEAFQVRRDARGHAGLAVFAHNAARLAAVEAARFGFDAVRRALVEDALRLAAAAAQDPLQGDGAFRAVHRRVVLVSEAEDFLAAHIGQPLYSEDLQAALGVPMRTLHNAFVAVHGMSVHRYLRLRRLHLARAALRASNGSPAQVKIAALTHGFWHLGRFAQDYRTLFGELPSETSGAPLPGYG</sequence>
<dbReference type="InterPro" id="IPR018060">
    <property type="entry name" value="HTH_AraC"/>
</dbReference>
<dbReference type="PROSITE" id="PS01124">
    <property type="entry name" value="HTH_ARAC_FAMILY_2"/>
    <property type="match status" value="1"/>
</dbReference>
<dbReference type="InterPro" id="IPR053142">
    <property type="entry name" value="PchR_regulatory_protein"/>
</dbReference>
<evidence type="ECO:0000313" key="5">
    <source>
        <dbReference type="EMBL" id="MBW6398634.1"/>
    </source>
</evidence>
<accession>A0ABS7A8J7</accession>
<dbReference type="Proteomes" id="UP001196565">
    <property type="component" value="Unassembled WGS sequence"/>
</dbReference>
<evidence type="ECO:0000256" key="3">
    <source>
        <dbReference type="ARBA" id="ARBA00023163"/>
    </source>
</evidence>
<dbReference type="InterPro" id="IPR018062">
    <property type="entry name" value="HTH_AraC-typ_CS"/>
</dbReference>
<reference evidence="5 6" key="1">
    <citation type="submission" date="2021-07" db="EMBL/GenBank/DDBJ databases">
        <authorList>
            <person name="So Y."/>
        </authorList>
    </citation>
    <scope>NUCLEOTIDE SEQUENCE [LARGE SCALE GENOMIC DNA]</scope>
    <source>
        <strain evidence="5 6">HJA6</strain>
    </source>
</reference>
<keyword evidence="1" id="KW-0805">Transcription regulation</keyword>
<proteinExistence type="predicted"/>
<evidence type="ECO:0000259" key="4">
    <source>
        <dbReference type="PROSITE" id="PS01124"/>
    </source>
</evidence>
<keyword evidence="6" id="KW-1185">Reference proteome</keyword>
<comment type="caution">
    <text evidence="5">The sequence shown here is derived from an EMBL/GenBank/DDBJ whole genome shotgun (WGS) entry which is preliminary data.</text>
</comment>
<dbReference type="Pfam" id="PF12833">
    <property type="entry name" value="HTH_18"/>
    <property type="match status" value="1"/>
</dbReference>
<keyword evidence="2" id="KW-0238">DNA-binding</keyword>
<gene>
    <name evidence="5" type="ORF">KPL78_12285</name>
</gene>